<accession>A0A915Y9G0</accession>
<dbReference type="EMBL" id="AP026867">
    <property type="protein sequence ID" value="BDS09443.1"/>
    <property type="molecule type" value="Genomic_DNA"/>
</dbReference>
<keyword evidence="2" id="KW-0472">Membrane</keyword>
<evidence type="ECO:0000256" key="1">
    <source>
        <dbReference type="SAM" id="Coils"/>
    </source>
</evidence>
<keyword evidence="2" id="KW-0812">Transmembrane</keyword>
<organism evidence="3 4">
    <name type="scientific">Aureispira anguillae</name>
    <dbReference type="NCBI Taxonomy" id="2864201"/>
    <lineage>
        <taxon>Bacteria</taxon>
        <taxon>Pseudomonadati</taxon>
        <taxon>Bacteroidota</taxon>
        <taxon>Saprospiria</taxon>
        <taxon>Saprospirales</taxon>
        <taxon>Saprospiraceae</taxon>
        <taxon>Aureispira</taxon>
    </lineage>
</organism>
<evidence type="ECO:0000256" key="2">
    <source>
        <dbReference type="SAM" id="Phobius"/>
    </source>
</evidence>
<dbReference type="Gene3D" id="1.10.150.20">
    <property type="entry name" value="5' to 3' exonuclease, C-terminal subdomain"/>
    <property type="match status" value="1"/>
</dbReference>
<evidence type="ECO:0000313" key="3">
    <source>
        <dbReference type="EMBL" id="BDS09443.1"/>
    </source>
</evidence>
<reference evidence="3" key="1">
    <citation type="submission" date="2022-09" db="EMBL/GenBank/DDBJ databases">
        <title>Aureispira anguillicida sp. nov., isolated from Leptocephalus of Japanese eel Anguilla japonica.</title>
        <authorList>
            <person name="Yuasa K."/>
            <person name="Mekata T."/>
            <person name="Ikunari K."/>
        </authorList>
    </citation>
    <scope>NUCLEOTIDE SEQUENCE</scope>
    <source>
        <strain evidence="3">EL160426</strain>
    </source>
</reference>
<keyword evidence="4" id="KW-1185">Reference proteome</keyword>
<dbReference type="KEGG" id="aup:AsAng_0001410"/>
<dbReference type="Proteomes" id="UP001060919">
    <property type="component" value="Chromosome"/>
</dbReference>
<feature type="coiled-coil region" evidence="1">
    <location>
        <begin position="43"/>
        <end position="259"/>
    </location>
</feature>
<keyword evidence="1" id="KW-0175">Coiled coil</keyword>
<gene>
    <name evidence="3" type="ORF">AsAng_0001410</name>
</gene>
<protein>
    <submittedName>
        <fullName evidence="3">Uncharacterized protein</fullName>
    </submittedName>
</protein>
<proteinExistence type="predicted"/>
<dbReference type="RefSeq" id="WP_264790835.1">
    <property type="nucleotide sequence ID" value="NZ_AP026867.1"/>
</dbReference>
<keyword evidence="2" id="KW-1133">Transmembrane helix</keyword>
<sequence length="577" mass="65780">MQEAFLKLISGDFTTNLAFGIIVAISFLLGMLVWALLAHFPASRQLKKLNKELEGENTVLKKDNKDLSERYTVVQAKFNRTNEDLQTAEANLKEKNEKVNQQLKKIKFLSEELELYKDNARNFKEANEKLLEEHKRMAKEHEEMQLKVEDIKGLIEEVEQEKGEMLKGHLEVSDAKLIADKALKTTTDELEKAAERIELLKKDLDAALEQKAELKKMLLTLEATQELDGTNDDDLKIQLVGLKAHIQDLEAENSDLMERLAPYLAKEHSDEQEEKEMDELLVNLLVEAEENMKEDGFYVDYDESQLIEDKIYLEKTLAEEAKTELPTAEEEEEVTLEGEEEEAMNHALTAADTAMGMQGFYEDMDEAILRQPATEIEQVSDDDLMEQHLAHTAEVMDKVLFFSEEVPRDSLIENETLLDNELPKFVFAEQPSDESEEQLVLTHTDHEDMNNALDQATMAMDAEGLYAPIDTQKLIASEEDSIGEKTENQKHSESTILQEIGRSIPKALSNQKDDLQQIDGIGLFIEQRLNELGIYTYEQISQFDTTFIAKLGAVLGFSEQTIARDKWVEQAQALLDQ</sequence>
<evidence type="ECO:0000313" key="4">
    <source>
        <dbReference type="Proteomes" id="UP001060919"/>
    </source>
</evidence>
<dbReference type="AlphaFoldDB" id="A0A915Y9G0"/>
<name>A0A915Y9G0_9BACT</name>
<feature type="transmembrane region" description="Helical" evidence="2">
    <location>
        <begin position="17"/>
        <end position="38"/>
    </location>
</feature>